<name>A0ABT5EGP5_9BACT</name>
<dbReference type="InterPro" id="IPR036594">
    <property type="entry name" value="Meth_synthase_dom"/>
</dbReference>
<dbReference type="RefSeq" id="WP_271915728.1">
    <property type="nucleotide sequence ID" value="NZ_JAQNDO010000001.1"/>
</dbReference>
<keyword evidence="1" id="KW-0479">Metal-binding</keyword>
<dbReference type="InterPro" id="IPR050554">
    <property type="entry name" value="Met_Synthase/Corrinoid"/>
</dbReference>
<keyword evidence="5" id="KW-1185">Reference proteome</keyword>
<dbReference type="Proteomes" id="UP001221411">
    <property type="component" value="Unassembled WGS sequence"/>
</dbReference>
<dbReference type="EMBL" id="JAQNDO010000001">
    <property type="protein sequence ID" value="MDC0740527.1"/>
    <property type="molecule type" value="Genomic_DNA"/>
</dbReference>
<gene>
    <name evidence="4" type="ORF">POL67_04165</name>
</gene>
<dbReference type="PANTHER" id="PTHR45833">
    <property type="entry name" value="METHIONINE SYNTHASE"/>
    <property type="match status" value="1"/>
</dbReference>
<dbReference type="PROSITE" id="PS51332">
    <property type="entry name" value="B12_BINDING"/>
    <property type="match status" value="1"/>
</dbReference>
<proteinExistence type="predicted"/>
<dbReference type="InterPro" id="IPR003759">
    <property type="entry name" value="Cbl-bd_cap"/>
</dbReference>
<keyword evidence="2" id="KW-0170">Cobalt</keyword>
<reference evidence="4 5" key="1">
    <citation type="submission" date="2022-11" db="EMBL/GenBank/DDBJ databases">
        <title>Minimal conservation of predation-associated metabolite biosynthetic gene clusters underscores biosynthetic potential of Myxococcota including descriptions for ten novel species: Archangium lansinium sp. nov., Myxococcus landrumus sp. nov., Nannocystis bai.</title>
        <authorList>
            <person name="Ahearne A."/>
            <person name="Stevens C."/>
            <person name="Dowd S."/>
        </authorList>
    </citation>
    <scope>NUCLEOTIDE SEQUENCE [LARGE SCALE GENOMIC DNA]</scope>
    <source>
        <strain evidence="4 5">RJM3</strain>
    </source>
</reference>
<dbReference type="SUPFAM" id="SSF52242">
    <property type="entry name" value="Cobalamin (vitamin B12)-binding domain"/>
    <property type="match status" value="1"/>
</dbReference>
<organism evidence="4 5">
    <name type="scientific">Polyangium mundeleinium</name>
    <dbReference type="NCBI Taxonomy" id="2995306"/>
    <lineage>
        <taxon>Bacteria</taxon>
        <taxon>Pseudomonadati</taxon>
        <taxon>Myxococcota</taxon>
        <taxon>Polyangia</taxon>
        <taxon>Polyangiales</taxon>
        <taxon>Polyangiaceae</taxon>
        <taxon>Polyangium</taxon>
    </lineage>
</organism>
<evidence type="ECO:0000313" key="4">
    <source>
        <dbReference type="EMBL" id="MDC0740527.1"/>
    </source>
</evidence>
<evidence type="ECO:0000259" key="3">
    <source>
        <dbReference type="PROSITE" id="PS51332"/>
    </source>
</evidence>
<evidence type="ECO:0000313" key="5">
    <source>
        <dbReference type="Proteomes" id="UP001221411"/>
    </source>
</evidence>
<dbReference type="Pfam" id="PF02607">
    <property type="entry name" value="B12-binding_2"/>
    <property type="match status" value="1"/>
</dbReference>
<dbReference type="PANTHER" id="PTHR45833:SF1">
    <property type="entry name" value="METHIONINE SYNTHASE"/>
    <property type="match status" value="1"/>
</dbReference>
<evidence type="ECO:0000256" key="2">
    <source>
        <dbReference type="ARBA" id="ARBA00023285"/>
    </source>
</evidence>
<dbReference type="Gene3D" id="3.40.50.280">
    <property type="entry name" value="Cobalamin-binding domain"/>
    <property type="match status" value="1"/>
</dbReference>
<dbReference type="InterPro" id="IPR036724">
    <property type="entry name" value="Cobalamin-bd_sf"/>
</dbReference>
<protein>
    <submittedName>
        <fullName evidence="4">Cobalamin-dependent protein</fullName>
    </submittedName>
</protein>
<sequence length="265" mass="28369">MFSEGKAHEGEGLQIDGWACHSTLPRASSVQHLRSPMDLDDLCAQFVKAQLAGDRREALRLVMEEGVGRGAPAAELSQHVLEAAQREIGLLWQDNRISVADEHLATAVAQVVLAHLYRLSPASPLIGKLVVFGCVEGEHHDFPARLAADALDLAGYEVRFLGADVPTESLVSMIHRERPDLVALSATMSFNLHSLRMTVARLRSDFGDALPILVGGAACSTLADPAGELGADEFARDARELIEVAGRLVARPASHVRHLALGGTA</sequence>
<dbReference type="InterPro" id="IPR006158">
    <property type="entry name" value="Cobalamin-bd"/>
</dbReference>
<dbReference type="Gene3D" id="1.10.1240.10">
    <property type="entry name" value="Methionine synthase domain"/>
    <property type="match status" value="1"/>
</dbReference>
<dbReference type="Pfam" id="PF02310">
    <property type="entry name" value="B12-binding"/>
    <property type="match status" value="1"/>
</dbReference>
<feature type="domain" description="B12-binding" evidence="3">
    <location>
        <begin position="127"/>
        <end position="259"/>
    </location>
</feature>
<accession>A0ABT5EGP5</accession>
<evidence type="ECO:0000256" key="1">
    <source>
        <dbReference type="ARBA" id="ARBA00022723"/>
    </source>
</evidence>
<comment type="caution">
    <text evidence="4">The sequence shown here is derived from an EMBL/GenBank/DDBJ whole genome shotgun (WGS) entry which is preliminary data.</text>
</comment>